<evidence type="ECO:0000256" key="3">
    <source>
        <dbReference type="ARBA" id="ARBA00022692"/>
    </source>
</evidence>
<gene>
    <name evidence="8" type="ORF">AURANDRAFT_68131</name>
</gene>
<sequence length="570" mass="66154">ISLASVFRITIRSVLGWKPNQATATVTILKIDSAYDHDYQSATIHPYPRQRGNVIAFWLQEWSTYRVLIERRTVCYVDRVAMRLLNSELEPYNLTARCVNRSTLELDEYCRPVENIECSEDGFEVSDVSGKLARFQRDGQRREEWYAPEIILNLSDISSIVSPLDVANVSASITLAIDNPAFAIYPGKLWEPNASSYRLRRGEGDSRSLKFHKKADCDLRFLGGAKKWGSCTTRLQTGKGNLNDVQRVAEWRGNGTLITGDDFVDTINTSAGTLIHQTRPFGWEGFRAYNFTYLLRGKGFDFQGADVMHVLNADHLMLIELMRLRTGDLKIGMADLSEEYYVEWPTRKKAEAHNYTRRFWARANRYETTSTTFDEGRRFARDKLKDLHDERYTIPYGMISLQAITDTPCFISLPHFYGNEEWGGLEARQVYFDTNYDRRLHSYYVDIEPITGQTVREARRFQFNFRVERNMQFPQIISSQERCEVPTADFSENGYGCFMFFPVWWVSEERHIDGVKALRLKQEVLEVTERLFHTALYGAAVGFMLIFLGIVPWCLTNRREVAFRQRIYID</sequence>
<evidence type="ECO:0000313" key="8">
    <source>
        <dbReference type="EMBL" id="EGB03312.1"/>
    </source>
</evidence>
<comment type="similarity">
    <text evidence="2">Belongs to the CD36 family.</text>
</comment>
<name>F0YNK6_AURAN</name>
<evidence type="ECO:0000313" key="9">
    <source>
        <dbReference type="Proteomes" id="UP000002729"/>
    </source>
</evidence>
<feature type="transmembrane region" description="Helical" evidence="7">
    <location>
        <begin position="535"/>
        <end position="556"/>
    </location>
</feature>
<dbReference type="KEGG" id="aaf:AURANDRAFT_68131"/>
<dbReference type="InParanoid" id="F0YNK6"/>
<dbReference type="Pfam" id="PF01130">
    <property type="entry name" value="CD36"/>
    <property type="match status" value="1"/>
</dbReference>
<dbReference type="OrthoDB" id="195015at2759"/>
<dbReference type="PANTHER" id="PTHR11923">
    <property type="entry name" value="SCAVENGER RECEPTOR CLASS B TYPE-1 SR-B1"/>
    <property type="match status" value="1"/>
</dbReference>
<accession>F0YNK6</accession>
<keyword evidence="6" id="KW-0325">Glycoprotein</keyword>
<dbReference type="GO" id="GO:0005737">
    <property type="term" value="C:cytoplasm"/>
    <property type="evidence" value="ECO:0007669"/>
    <property type="project" value="TreeGrafter"/>
</dbReference>
<proteinExistence type="inferred from homology"/>
<comment type="subcellular location">
    <subcellularLocation>
        <location evidence="1">Membrane</location>
    </subcellularLocation>
</comment>
<dbReference type="InterPro" id="IPR002159">
    <property type="entry name" value="CD36_fam"/>
</dbReference>
<dbReference type="GO" id="GO:0005044">
    <property type="term" value="F:scavenger receptor activity"/>
    <property type="evidence" value="ECO:0007669"/>
    <property type="project" value="TreeGrafter"/>
</dbReference>
<keyword evidence="4 7" id="KW-1133">Transmembrane helix</keyword>
<dbReference type="EMBL" id="GL833177">
    <property type="protein sequence ID" value="EGB03312.1"/>
    <property type="molecule type" value="Genomic_DNA"/>
</dbReference>
<dbReference type="Proteomes" id="UP000002729">
    <property type="component" value="Unassembled WGS sequence"/>
</dbReference>
<dbReference type="PANTHER" id="PTHR11923:SF51">
    <property type="entry name" value="LYSOSOME MEMBRANE PROTEIN 2"/>
    <property type="match status" value="1"/>
</dbReference>
<feature type="non-terminal residue" evidence="8">
    <location>
        <position position="1"/>
    </location>
</feature>
<evidence type="ECO:0000256" key="5">
    <source>
        <dbReference type="ARBA" id="ARBA00023136"/>
    </source>
</evidence>
<evidence type="ECO:0000256" key="2">
    <source>
        <dbReference type="ARBA" id="ARBA00010532"/>
    </source>
</evidence>
<evidence type="ECO:0000256" key="6">
    <source>
        <dbReference type="ARBA" id="ARBA00023180"/>
    </source>
</evidence>
<dbReference type="GO" id="GO:0016020">
    <property type="term" value="C:membrane"/>
    <property type="evidence" value="ECO:0007669"/>
    <property type="project" value="UniProtKB-SubCell"/>
</dbReference>
<protein>
    <submittedName>
        <fullName evidence="8">Uncharacterized protein</fullName>
    </submittedName>
</protein>
<dbReference type="RefSeq" id="XP_009041992.1">
    <property type="nucleotide sequence ID" value="XM_009043744.1"/>
</dbReference>
<evidence type="ECO:0000256" key="7">
    <source>
        <dbReference type="SAM" id="Phobius"/>
    </source>
</evidence>
<evidence type="ECO:0000256" key="1">
    <source>
        <dbReference type="ARBA" id="ARBA00004370"/>
    </source>
</evidence>
<keyword evidence="9" id="KW-1185">Reference proteome</keyword>
<keyword evidence="5 7" id="KW-0472">Membrane</keyword>
<evidence type="ECO:0000256" key="4">
    <source>
        <dbReference type="ARBA" id="ARBA00022989"/>
    </source>
</evidence>
<dbReference type="GeneID" id="20226620"/>
<reference evidence="8 9" key="1">
    <citation type="journal article" date="2011" name="Proc. Natl. Acad. Sci. U.S.A.">
        <title>Niche of harmful alga Aureococcus anophagefferens revealed through ecogenomics.</title>
        <authorList>
            <person name="Gobler C.J."/>
            <person name="Berry D.L."/>
            <person name="Dyhrman S.T."/>
            <person name="Wilhelm S.W."/>
            <person name="Salamov A."/>
            <person name="Lobanov A.V."/>
            <person name="Zhang Y."/>
            <person name="Collier J.L."/>
            <person name="Wurch L.L."/>
            <person name="Kustka A.B."/>
            <person name="Dill B.D."/>
            <person name="Shah M."/>
            <person name="VerBerkmoes N.C."/>
            <person name="Kuo A."/>
            <person name="Terry A."/>
            <person name="Pangilinan J."/>
            <person name="Lindquist E.A."/>
            <person name="Lucas S."/>
            <person name="Paulsen I.T."/>
            <person name="Hattenrath-Lehmann T.K."/>
            <person name="Talmage S.C."/>
            <person name="Walker E.A."/>
            <person name="Koch F."/>
            <person name="Burson A.M."/>
            <person name="Marcoval M.A."/>
            <person name="Tang Y.Z."/>
            <person name="Lecleir G.R."/>
            <person name="Coyne K.J."/>
            <person name="Berg G.M."/>
            <person name="Bertrand E.M."/>
            <person name="Saito M.A."/>
            <person name="Gladyshev V.N."/>
            <person name="Grigoriev I.V."/>
        </authorList>
    </citation>
    <scope>NUCLEOTIDE SEQUENCE [LARGE SCALE GENOMIC DNA]</scope>
    <source>
        <strain evidence="9">CCMP 1984</strain>
    </source>
</reference>
<keyword evidence="3 7" id="KW-0812">Transmembrane</keyword>
<dbReference type="AlphaFoldDB" id="F0YNK6"/>
<organism evidence="9">
    <name type="scientific">Aureococcus anophagefferens</name>
    <name type="common">Harmful bloom alga</name>
    <dbReference type="NCBI Taxonomy" id="44056"/>
    <lineage>
        <taxon>Eukaryota</taxon>
        <taxon>Sar</taxon>
        <taxon>Stramenopiles</taxon>
        <taxon>Ochrophyta</taxon>
        <taxon>Pelagophyceae</taxon>
        <taxon>Pelagomonadales</taxon>
        <taxon>Pelagomonadaceae</taxon>
        <taxon>Aureococcus</taxon>
    </lineage>
</organism>